<evidence type="ECO:0000256" key="7">
    <source>
        <dbReference type="RuleBase" id="RU000488"/>
    </source>
</evidence>
<dbReference type="EMBL" id="SOZJ01000008">
    <property type="protein sequence ID" value="TGJ63515.1"/>
    <property type="molecule type" value="Genomic_DNA"/>
</dbReference>
<evidence type="ECO:0000256" key="2">
    <source>
        <dbReference type="ARBA" id="ARBA00022692"/>
    </source>
</evidence>
<dbReference type="SUPFAM" id="SSF103506">
    <property type="entry name" value="Mitochondrial carrier"/>
    <property type="match status" value="1"/>
</dbReference>
<dbReference type="Pfam" id="PF00153">
    <property type="entry name" value="Mito_carr"/>
    <property type="match status" value="2"/>
</dbReference>
<proteinExistence type="inferred from homology"/>
<evidence type="ECO:0000256" key="5">
    <source>
        <dbReference type="ARBA" id="ARBA00023136"/>
    </source>
</evidence>
<keyword evidence="4" id="KW-1133">Transmembrane helix</keyword>
<dbReference type="InterPro" id="IPR023395">
    <property type="entry name" value="MCP_dom_sf"/>
</dbReference>
<gene>
    <name evidence="8" type="primary">YHM2_1</name>
    <name evidence="8" type="ORF">EYR41_011434</name>
</gene>
<evidence type="ECO:0000256" key="4">
    <source>
        <dbReference type="ARBA" id="ARBA00022989"/>
    </source>
</evidence>
<dbReference type="InterPro" id="IPR053017">
    <property type="entry name" value="Mito_Cit/Oxoglu_Carrier"/>
</dbReference>
<dbReference type="PANTHER" id="PTHR46982">
    <property type="entry name" value="CITRATE/OXOGLUTARATE CARRIER PROTEIN"/>
    <property type="match status" value="1"/>
</dbReference>
<evidence type="ECO:0000256" key="3">
    <source>
        <dbReference type="ARBA" id="ARBA00022792"/>
    </source>
</evidence>
<evidence type="ECO:0000313" key="8">
    <source>
        <dbReference type="EMBL" id="TGJ63515.1"/>
    </source>
</evidence>
<sequence length="266" mass="28116">MSGAVVDSPAALPAAPAIKKKPVSFSNLLLGAGLNMFEVTTLGQPLEVIKTHMAANRGDSLPSAIPKIWARGGVFGFYQGLIPWAWIEASTKGAVLLFVSSEAEYYARTAGAAPFLSGITGGVVGGVAQAYATMGFCTCMKTVEITRHKQAATGAKPQSSMAVFMDIYRREGVRGINKGVNAVAIRQMTNWGSRFGLSRLAEQGIRDVTGKGERDALTAVEKIAASAIGGGLSAWNQPIEVIRVEMQSKTVDPNRPKNLTVAKAFK</sequence>
<dbReference type="AlphaFoldDB" id="A0A8H2DKW7"/>
<feature type="repeat" description="Solcar" evidence="6">
    <location>
        <begin position="113"/>
        <end position="204"/>
    </location>
</feature>
<evidence type="ECO:0000313" key="9">
    <source>
        <dbReference type="Proteomes" id="UP000297595"/>
    </source>
</evidence>
<dbReference type="GO" id="GO:0005371">
    <property type="term" value="F:tricarboxylate secondary active transmembrane transporter activity"/>
    <property type="evidence" value="ECO:0007669"/>
    <property type="project" value="TreeGrafter"/>
</dbReference>
<comment type="subcellular location">
    <subcellularLocation>
        <location evidence="1">Membrane</location>
        <topology evidence="1">Multi-pass membrane protein</topology>
    </subcellularLocation>
</comment>
<comment type="similarity">
    <text evidence="7">Belongs to the mitochondrial carrier (TC 2.A.29) family.</text>
</comment>
<organism evidence="8 9">
    <name type="scientific">Orbilia oligospora</name>
    <name type="common">Nematode-trapping fungus</name>
    <name type="synonym">Arthrobotrys oligospora</name>
    <dbReference type="NCBI Taxonomy" id="2813651"/>
    <lineage>
        <taxon>Eukaryota</taxon>
        <taxon>Fungi</taxon>
        <taxon>Dikarya</taxon>
        <taxon>Ascomycota</taxon>
        <taxon>Pezizomycotina</taxon>
        <taxon>Orbiliomycetes</taxon>
        <taxon>Orbiliales</taxon>
        <taxon>Orbiliaceae</taxon>
        <taxon>Orbilia</taxon>
    </lineage>
</organism>
<comment type="caution">
    <text evidence="8">The sequence shown here is derived from an EMBL/GenBank/DDBJ whole genome shotgun (WGS) entry which is preliminary data.</text>
</comment>
<reference evidence="8 9" key="1">
    <citation type="submission" date="2019-03" db="EMBL/GenBank/DDBJ databases">
        <title>Nematode-trapping fungi genome.</title>
        <authorList>
            <person name="Vidal-Diez De Ulzurrun G."/>
        </authorList>
    </citation>
    <scope>NUCLEOTIDE SEQUENCE [LARGE SCALE GENOMIC DNA]</scope>
    <source>
        <strain evidence="8 9">TWF154</strain>
    </source>
</reference>
<keyword evidence="5 6" id="KW-0472">Membrane</keyword>
<dbReference type="GO" id="GO:0006843">
    <property type="term" value="P:mitochondrial citrate transmembrane transport"/>
    <property type="evidence" value="ECO:0007669"/>
    <property type="project" value="TreeGrafter"/>
</dbReference>
<dbReference type="PROSITE" id="PS50920">
    <property type="entry name" value="SOLCAR"/>
    <property type="match status" value="2"/>
</dbReference>
<evidence type="ECO:0000256" key="6">
    <source>
        <dbReference type="PROSITE-ProRule" id="PRU00282"/>
    </source>
</evidence>
<keyword evidence="2 6" id="KW-0812">Transmembrane</keyword>
<dbReference type="GO" id="GO:0016020">
    <property type="term" value="C:membrane"/>
    <property type="evidence" value="ECO:0007669"/>
    <property type="project" value="UniProtKB-SubCell"/>
</dbReference>
<dbReference type="PANTHER" id="PTHR46982:SF1">
    <property type="entry name" value="CITRATE_OXOGLUTARATE CARRIER PROTEIN"/>
    <property type="match status" value="1"/>
</dbReference>
<dbReference type="GO" id="GO:0005739">
    <property type="term" value="C:mitochondrion"/>
    <property type="evidence" value="ECO:0007669"/>
    <property type="project" value="TreeGrafter"/>
</dbReference>
<dbReference type="Proteomes" id="UP000297595">
    <property type="component" value="Unassembled WGS sequence"/>
</dbReference>
<dbReference type="Gene3D" id="1.50.40.10">
    <property type="entry name" value="Mitochondrial carrier domain"/>
    <property type="match status" value="2"/>
</dbReference>
<keyword evidence="3" id="KW-0496">Mitochondrion</keyword>
<dbReference type="InterPro" id="IPR018108">
    <property type="entry name" value="MCP_transmembrane"/>
</dbReference>
<keyword evidence="3" id="KW-0999">Mitochondrion inner membrane</keyword>
<evidence type="ECO:0000256" key="1">
    <source>
        <dbReference type="ARBA" id="ARBA00004141"/>
    </source>
</evidence>
<name>A0A8H2DKW7_ORBOL</name>
<dbReference type="GO" id="GO:0015742">
    <property type="term" value="P:alpha-ketoglutarate transport"/>
    <property type="evidence" value="ECO:0007669"/>
    <property type="project" value="TreeGrafter"/>
</dbReference>
<dbReference type="FunFam" id="1.50.40.10:FF:000078">
    <property type="entry name" value="Mitochondrial DNA replication protein YHM2"/>
    <property type="match status" value="1"/>
</dbReference>
<feature type="repeat" description="Solcar" evidence="6">
    <location>
        <begin position="23"/>
        <end position="105"/>
    </location>
</feature>
<keyword evidence="7" id="KW-0813">Transport</keyword>
<protein>
    <submittedName>
        <fullName evidence="8">Mitochondrial DNA replication protein yhm2, variant 3</fullName>
    </submittedName>
</protein>
<accession>A0A8H2DKW7</accession>